<dbReference type="EMBL" id="JACYFG010000040">
    <property type="protein sequence ID" value="MBD5781368.1"/>
    <property type="molecule type" value="Genomic_DNA"/>
</dbReference>
<reference evidence="2" key="1">
    <citation type="submission" date="2020-09" db="EMBL/GenBank/DDBJ databases">
        <title>Pelagicoccus enzymogenes sp. nov. with an EPS production, isolated from marine sediment.</title>
        <authorList>
            <person name="Feng X."/>
        </authorList>
    </citation>
    <scope>NUCLEOTIDE SEQUENCE</scope>
    <source>
        <strain evidence="2">NFK12</strain>
    </source>
</reference>
<evidence type="ECO:0000256" key="1">
    <source>
        <dbReference type="SAM" id="Phobius"/>
    </source>
</evidence>
<keyword evidence="1" id="KW-1133">Transmembrane helix</keyword>
<proteinExistence type="predicted"/>
<keyword evidence="3" id="KW-1185">Reference proteome</keyword>
<gene>
    <name evidence="2" type="ORF">IEN85_17840</name>
</gene>
<organism evidence="2 3">
    <name type="scientific">Pelagicoccus enzymogenes</name>
    <dbReference type="NCBI Taxonomy" id="2773457"/>
    <lineage>
        <taxon>Bacteria</taxon>
        <taxon>Pseudomonadati</taxon>
        <taxon>Verrucomicrobiota</taxon>
        <taxon>Opitutia</taxon>
        <taxon>Puniceicoccales</taxon>
        <taxon>Pelagicoccaceae</taxon>
        <taxon>Pelagicoccus</taxon>
    </lineage>
</organism>
<name>A0A927FDE2_9BACT</name>
<evidence type="ECO:0000313" key="3">
    <source>
        <dbReference type="Proteomes" id="UP000622317"/>
    </source>
</evidence>
<comment type="caution">
    <text evidence="2">The sequence shown here is derived from an EMBL/GenBank/DDBJ whole genome shotgun (WGS) entry which is preliminary data.</text>
</comment>
<sequence>MEIHEMLQYLKTRLRRSPVRVDAMLRRHEEKEGVKNAQFVSFLQQSGFRKRALARHDKTKRFKKLVAIAAIWSFLIACGWIAYESAEALELF</sequence>
<dbReference type="Proteomes" id="UP000622317">
    <property type="component" value="Unassembled WGS sequence"/>
</dbReference>
<accession>A0A927FDE2</accession>
<dbReference type="AlphaFoldDB" id="A0A927FDE2"/>
<dbReference type="RefSeq" id="WP_191618466.1">
    <property type="nucleotide sequence ID" value="NZ_JACYFG010000040.1"/>
</dbReference>
<keyword evidence="1" id="KW-0812">Transmembrane</keyword>
<protein>
    <submittedName>
        <fullName evidence="2">Uncharacterized protein</fullName>
    </submittedName>
</protein>
<feature type="transmembrane region" description="Helical" evidence="1">
    <location>
        <begin position="65"/>
        <end position="83"/>
    </location>
</feature>
<evidence type="ECO:0000313" key="2">
    <source>
        <dbReference type="EMBL" id="MBD5781368.1"/>
    </source>
</evidence>
<keyword evidence="1" id="KW-0472">Membrane</keyword>